<dbReference type="EMBL" id="JAPQKO010000002">
    <property type="protein sequence ID" value="KAJ5179926.1"/>
    <property type="molecule type" value="Genomic_DNA"/>
</dbReference>
<gene>
    <name evidence="6" type="ORF">N7492_003136</name>
</gene>
<dbReference type="InterPro" id="IPR019442">
    <property type="entry name" value="THADA/TRM732_DUF2428"/>
</dbReference>
<dbReference type="InterPro" id="IPR016024">
    <property type="entry name" value="ARM-type_fold"/>
</dbReference>
<evidence type="ECO:0000259" key="5">
    <source>
        <dbReference type="Pfam" id="PF25151"/>
    </source>
</evidence>
<name>A0A9W9IQG1_9EURO</name>
<keyword evidence="2" id="KW-0819">tRNA processing</keyword>
<accession>A0A9W9IQG1</accession>
<dbReference type="Pfam" id="PF25151">
    <property type="entry name" value="TPR_Trm732_C"/>
    <property type="match status" value="1"/>
</dbReference>
<dbReference type="Proteomes" id="UP001146351">
    <property type="component" value="Unassembled WGS sequence"/>
</dbReference>
<feature type="domain" description="DUF2428" evidence="3">
    <location>
        <begin position="709"/>
        <end position="945"/>
    </location>
</feature>
<dbReference type="InterPro" id="IPR056842">
    <property type="entry name" value="THADA-like_TPR_C"/>
</dbReference>
<dbReference type="PANTHER" id="PTHR14387:SF0">
    <property type="entry name" value="DUF2428 DOMAIN-CONTAINING PROTEIN"/>
    <property type="match status" value="1"/>
</dbReference>
<sequence>METQSSQSPQGAQSDIIDNISQRIQLLSESTLRAIAKGPLVKFALAGTDIEKARRVWQSLLQTLSTPSLSPGHTAAACNAVSAFIDAASNSQNEDIKQLALSTETWMSIFDVFLSRYEDVKPKPLRQNLGSLTTILAKKYRGTERSAVQTTVLDATLPSIILGEPRSRLKGSLACLEVFIRKRAILPSELVRIVRAWLLEHREKWAPLFEQNWDALSNDLSSSQSALHSELSEDLAAKIFFFALLTGTNNRALAGTSSGMMASLLQNMKMESPAQQPSRIWVAPVKRMLLQNPDSVEWISTQVLEPLFTVDSAGFIAFVESLPLKSLMTGDMADAAESEYMLLFLSLQIGKKINLVHDDYDSSKTDSSKKGHIEKIILKSEVIGRFLLHREPKIRIAALSLLVTAFSTTKPFTIAATNALLRGLPSMHAESDSHARGEIMGLTRRLITRITSGILTEQNPSEEGQHIQSQLPGSVNSETETRAFLHAYMQSLKHDLCVTASYPRHISALKAIRIVLYSGLDSRADVELPKYESDTRWKFHMDIFTPSLLRLLIDLLLDPFDEVRHTSASIINLFPRKVLLNGLHTGDEQAKSGMRLTDALARAENTASNTSRADHADTVALLYHILFSAALPHGSVEANGKWWATKESVVDTILIRLEERLASQKGIFNSSLRGAPLHGYMSGLRYIVLMHNFYSEVSNEPNFATWRSFHNRIISVCEKVWEEVKPVLCIDSPEGHSDEPTDDLAVGPKDVLSYSWRALRESSLLFHATMANPTYGPVGEHGLQRDDFERIGRISFTQLAELRHRGAFSTVSQTFATCCYRCSSSEDAFIQELPRAWYQQAKATIFESASKLTRRSAGLPAMVTGILYSIAGTPFFGQALEELHEISRLSVEYDKDKQYLELPQVHAMNCLKDIFTNTKLSHFTEPFIMPALNLSAERLASPIWALRNSGLMLFRALLNRLCRLMVPGTGAGFGGISGSEPGSKISFPKYPGLLDLLSTLLAPSQGAMSQDGSDIMTERIFPALELVGQKIPTIDDNDNDDMMLRDLVREHLKSPVWGIREHAARVHASLFTRANILLDVRNLVDSLSDHVTENYTHGVSLCVQYSLRRVAATTDVFWTSNIDELLAALRYALGVVFPLARSPFVASVLVETINDVLERSIEANIEEQVFPALDGIFRQHDLNDVLLYVFDASQRGWDLTSKTRGSSLLRRALAWCTILRMLSSRKWQEIPGFFRGVSEFDPDAASWIVEQLEKKFGLKERYKKTLVDLYASIIIGKHAESVKTAAVDNLASVLERMLISDADMVAALELPCDELANGFRPEININAWNRHATDSELRLQGCLLALRCSSCGDQQFSAFKTDIQNWIVKLRSALSEETEFTTRYAAVASLQSFTRGLRPSGGLPRVDTLFLDIYLILYDMLNDDDDELRDMAAWTASWVLSYSSVSPNTAVALGPLNASSMLAQFVVEQYSGSVQLARRVIRYLAGQETRISGSDAQAHLPAVSNLAAKYCQDSTVLFVEEKQNLFFDDVREVGIWSRALQNLDRSAYTDTLVRMISSWVSEGLTYLTQFMSQDAGQDGLLGWTSKPESFTLGVRILNLSVALASSRFAVPEYLSVGQGHLWMQLESLSAAGKAGLVHDEWLARIEPGPDFGA</sequence>
<evidence type="ECO:0000313" key="7">
    <source>
        <dbReference type="Proteomes" id="UP001146351"/>
    </source>
</evidence>
<evidence type="ECO:0000313" key="6">
    <source>
        <dbReference type="EMBL" id="KAJ5179926.1"/>
    </source>
</evidence>
<dbReference type="Pfam" id="PF10350">
    <property type="entry name" value="DUF2428"/>
    <property type="match status" value="1"/>
</dbReference>
<evidence type="ECO:0000259" key="4">
    <source>
        <dbReference type="Pfam" id="PF25150"/>
    </source>
</evidence>
<reference evidence="6" key="1">
    <citation type="submission" date="2022-11" db="EMBL/GenBank/DDBJ databases">
        <authorList>
            <person name="Petersen C."/>
        </authorList>
    </citation>
    <scope>NUCLEOTIDE SEQUENCE</scope>
    <source>
        <strain evidence="6">IBT 21917</strain>
    </source>
</reference>
<dbReference type="GO" id="GO:0005829">
    <property type="term" value="C:cytosol"/>
    <property type="evidence" value="ECO:0007669"/>
    <property type="project" value="TreeGrafter"/>
</dbReference>
<proteinExistence type="inferred from homology"/>
<dbReference type="InterPro" id="IPR051954">
    <property type="entry name" value="tRNA_methyltransferase_THADA"/>
</dbReference>
<protein>
    <submittedName>
        <fullName evidence="6">Armadillo-like helical</fullName>
    </submittedName>
</protein>
<dbReference type="OrthoDB" id="289314at2759"/>
<dbReference type="GO" id="GO:0030488">
    <property type="term" value="P:tRNA methylation"/>
    <property type="evidence" value="ECO:0007669"/>
    <property type="project" value="TreeGrafter"/>
</dbReference>
<keyword evidence="7" id="KW-1185">Reference proteome</keyword>
<evidence type="ECO:0000259" key="3">
    <source>
        <dbReference type="Pfam" id="PF10350"/>
    </source>
</evidence>
<evidence type="ECO:0000256" key="1">
    <source>
        <dbReference type="ARBA" id="ARBA00010409"/>
    </source>
</evidence>
<dbReference type="PANTHER" id="PTHR14387">
    <property type="entry name" value="THADA/DEATH RECEPTOR INTERACTING PROTEIN"/>
    <property type="match status" value="1"/>
</dbReference>
<dbReference type="InterPro" id="IPR056843">
    <property type="entry name" value="THADA-like_TPR"/>
</dbReference>
<dbReference type="Pfam" id="PF25150">
    <property type="entry name" value="TPR_Trm732"/>
    <property type="match status" value="1"/>
</dbReference>
<comment type="caution">
    <text evidence="6">The sequence shown here is derived from an EMBL/GenBank/DDBJ whole genome shotgun (WGS) entry which is preliminary data.</text>
</comment>
<organism evidence="6 7">
    <name type="scientific">Penicillium capsulatum</name>
    <dbReference type="NCBI Taxonomy" id="69766"/>
    <lineage>
        <taxon>Eukaryota</taxon>
        <taxon>Fungi</taxon>
        <taxon>Dikarya</taxon>
        <taxon>Ascomycota</taxon>
        <taxon>Pezizomycotina</taxon>
        <taxon>Eurotiomycetes</taxon>
        <taxon>Eurotiomycetidae</taxon>
        <taxon>Eurotiales</taxon>
        <taxon>Aspergillaceae</taxon>
        <taxon>Penicillium</taxon>
    </lineage>
</organism>
<reference evidence="6" key="2">
    <citation type="journal article" date="2023" name="IMA Fungus">
        <title>Comparative genomic study of the Penicillium genus elucidates a diverse pangenome and 15 lateral gene transfer events.</title>
        <authorList>
            <person name="Petersen C."/>
            <person name="Sorensen T."/>
            <person name="Nielsen M.R."/>
            <person name="Sondergaard T.E."/>
            <person name="Sorensen J.L."/>
            <person name="Fitzpatrick D.A."/>
            <person name="Frisvad J.C."/>
            <person name="Nielsen K.L."/>
        </authorList>
    </citation>
    <scope>NUCLEOTIDE SEQUENCE</scope>
    <source>
        <strain evidence="6">IBT 21917</strain>
    </source>
</reference>
<dbReference type="Pfam" id="PF26523">
    <property type="entry name" value="Trm732_C"/>
    <property type="match status" value="1"/>
</dbReference>
<feature type="domain" description="tRNA (32-2'-O)-methyltransferase regulator THADA-like C-terminal TPR repeats region" evidence="5">
    <location>
        <begin position="947"/>
        <end position="1105"/>
    </location>
</feature>
<evidence type="ECO:0000256" key="2">
    <source>
        <dbReference type="ARBA" id="ARBA00022694"/>
    </source>
</evidence>
<feature type="domain" description="tRNA (32-2'-O)-methyltransferase regulator THADA-like TPR repeats region" evidence="4">
    <location>
        <begin position="279"/>
        <end position="564"/>
    </location>
</feature>
<comment type="similarity">
    <text evidence="1">Belongs to the THADA family.</text>
</comment>
<dbReference type="SUPFAM" id="SSF48371">
    <property type="entry name" value="ARM repeat"/>
    <property type="match status" value="1"/>
</dbReference>